<dbReference type="Ensembl" id="ENSCCRT00010114310.1">
    <property type="protein sequence ID" value="ENSCCRP00010102890.1"/>
    <property type="gene ID" value="ENSCCRG00010045304.1"/>
</dbReference>
<evidence type="ECO:0000256" key="25">
    <source>
        <dbReference type="PROSITE-ProRule" id="PRU01379"/>
    </source>
</evidence>
<feature type="domain" description="Peptidase M14" evidence="27">
    <location>
        <begin position="230"/>
        <end position="501"/>
    </location>
</feature>
<evidence type="ECO:0000256" key="17">
    <source>
        <dbReference type="ARBA" id="ARBA00024524"/>
    </source>
</evidence>
<protein>
    <recommendedName>
        <fullName evidence="22">Cytosolic carboxypeptidase 6</fullName>
        <ecNumber evidence="18">3.4.17.24</ecNumber>
    </recommendedName>
    <alternativeName>
        <fullName evidence="24">ATP/GTP-binding protein-like 4</fullName>
    </alternativeName>
    <alternativeName>
        <fullName evidence="23">Protein deglutamylase CCP6</fullName>
    </alternativeName>
</protein>
<dbReference type="GO" id="GO:0005829">
    <property type="term" value="C:cytosol"/>
    <property type="evidence" value="ECO:0007669"/>
    <property type="project" value="UniProtKB-SubCell"/>
</dbReference>
<feature type="compositionally biased region" description="Polar residues" evidence="26">
    <location>
        <begin position="520"/>
        <end position="531"/>
    </location>
</feature>
<evidence type="ECO:0000313" key="28">
    <source>
        <dbReference type="Ensembl" id="ENSCCRP00010102890.1"/>
    </source>
</evidence>
<evidence type="ECO:0000313" key="29">
    <source>
        <dbReference type="Proteomes" id="UP000694427"/>
    </source>
</evidence>
<evidence type="ECO:0000256" key="2">
    <source>
        <dbReference type="ARBA" id="ARBA00004114"/>
    </source>
</evidence>
<keyword evidence="12" id="KW-0862">Zinc</keyword>
<dbReference type="GO" id="GO:0005814">
    <property type="term" value="C:centriole"/>
    <property type="evidence" value="ECO:0007669"/>
    <property type="project" value="UniProtKB-SubCell"/>
</dbReference>
<comment type="function">
    <text evidence="20">Metallocarboxypeptidase that mediates protein deglutamylation of tubulin and non-tubulin target proteins. Catalyzes the removal of polyglutamate side chains present on the gamma-carboxyl group of glutamate residues within the C-terminal tail of tubulin protein. Specifically cleaves tubulin long-side-chains, while it is not able to remove the branching point glutamate. Also catalyzes the removal of polyglutamate residues from the carboxy-terminus of non-tubulin proteins such as MYLK. Mediates the deglutamylation of nucleotidyltransferase CGAS, leading to CGAS antiviral defense response activation. Involved in KLF4 deglutamylation which promotes KLF4 proteasome-mediated degradation, thereby negatively regulating cell pluripotency maintenance and embryogenesis.</text>
</comment>
<proteinExistence type="inferred from homology"/>
<keyword evidence="16" id="KW-0966">Cell projection</keyword>
<dbReference type="InterPro" id="IPR040626">
    <property type="entry name" value="Pepdidase_M14_N"/>
</dbReference>
<dbReference type="Proteomes" id="UP000694427">
    <property type="component" value="Unplaced"/>
</dbReference>
<feature type="region of interest" description="Disordered" evidence="26">
    <location>
        <begin position="513"/>
        <end position="544"/>
    </location>
</feature>
<evidence type="ECO:0000256" key="8">
    <source>
        <dbReference type="ARBA" id="ARBA00022645"/>
    </source>
</evidence>
<comment type="catalytic activity">
    <reaction evidence="17">
        <text>C-terminal L-alpha-aminoacyl-L-glutamyl-L-glutamyl-[tubulin] + H2O = C-terminal L-alpha-aminoacyl-L-glutamyl-[tubulin] + L-glutamate</text>
        <dbReference type="Rhea" id="RHEA:63792"/>
        <dbReference type="Rhea" id="RHEA-COMP:16435"/>
        <dbReference type="Rhea" id="RHEA-COMP:16436"/>
        <dbReference type="ChEBI" id="CHEBI:15377"/>
        <dbReference type="ChEBI" id="CHEBI:29985"/>
        <dbReference type="ChEBI" id="CHEBI:149555"/>
        <dbReference type="ChEBI" id="CHEBI:149556"/>
        <dbReference type="EC" id="3.4.17.24"/>
    </reaction>
    <physiologicalReaction direction="left-to-right" evidence="17">
        <dbReference type="Rhea" id="RHEA:63793"/>
    </physiologicalReaction>
</comment>
<dbReference type="OMA" id="LRLWFNF"/>
<dbReference type="EC" id="3.4.17.24" evidence="18"/>
<evidence type="ECO:0000256" key="7">
    <source>
        <dbReference type="ARBA" id="ARBA00022490"/>
    </source>
</evidence>
<gene>
    <name evidence="28" type="primary">agbl4</name>
</gene>
<comment type="cofactor">
    <cofactor evidence="1">
        <name>Zn(2+)</name>
        <dbReference type="ChEBI" id="CHEBI:29105"/>
    </cofactor>
</comment>
<dbReference type="SUPFAM" id="SSF53187">
    <property type="entry name" value="Zn-dependent exopeptidases"/>
    <property type="match status" value="1"/>
</dbReference>
<dbReference type="Gene3D" id="2.60.40.3120">
    <property type="match status" value="1"/>
</dbReference>
<keyword evidence="9" id="KW-0645">Protease</keyword>
<evidence type="ECO:0000256" key="18">
    <source>
        <dbReference type="ARBA" id="ARBA00026108"/>
    </source>
</evidence>
<comment type="similarity">
    <text evidence="6 25">Belongs to the peptidase M14 family.</text>
</comment>
<keyword evidence="8" id="KW-0121">Carboxypeptidase</keyword>
<dbReference type="FunFam" id="3.40.630.10:FF:000062">
    <property type="entry name" value="Cytosolic carboxypeptidase 6"/>
    <property type="match status" value="1"/>
</dbReference>
<evidence type="ECO:0000256" key="3">
    <source>
        <dbReference type="ARBA" id="ARBA00004120"/>
    </source>
</evidence>
<evidence type="ECO:0000256" key="20">
    <source>
        <dbReference type="ARBA" id="ARBA00055609"/>
    </source>
</evidence>
<dbReference type="Pfam" id="PF18027">
    <property type="entry name" value="Pepdidase_M14_N"/>
    <property type="match status" value="1"/>
</dbReference>
<evidence type="ECO:0000256" key="19">
    <source>
        <dbReference type="ARBA" id="ARBA00029302"/>
    </source>
</evidence>
<reference evidence="28" key="1">
    <citation type="submission" date="2025-08" db="UniProtKB">
        <authorList>
            <consortium name="Ensembl"/>
        </authorList>
    </citation>
    <scope>IDENTIFICATION</scope>
</reference>
<keyword evidence="29" id="KW-1185">Reference proteome</keyword>
<dbReference type="GO" id="GO:0005794">
    <property type="term" value="C:Golgi apparatus"/>
    <property type="evidence" value="ECO:0007669"/>
    <property type="project" value="UniProtKB-SubCell"/>
</dbReference>
<keyword evidence="13" id="KW-0333">Golgi apparatus</keyword>
<evidence type="ECO:0000256" key="12">
    <source>
        <dbReference type="ARBA" id="ARBA00022833"/>
    </source>
</evidence>
<dbReference type="PANTHER" id="PTHR12756">
    <property type="entry name" value="CYTOSOLIC CARBOXYPEPTIDASE"/>
    <property type="match status" value="1"/>
</dbReference>
<dbReference type="GO" id="GO:0004181">
    <property type="term" value="F:metallocarboxypeptidase activity"/>
    <property type="evidence" value="ECO:0007669"/>
    <property type="project" value="InterPro"/>
</dbReference>
<dbReference type="Gene3D" id="3.40.630.10">
    <property type="entry name" value="Zn peptidases"/>
    <property type="match status" value="1"/>
</dbReference>
<feature type="active site" description="Proton donor/acceptor" evidence="25">
    <location>
        <position position="464"/>
    </location>
</feature>
<dbReference type="PROSITE" id="PS52035">
    <property type="entry name" value="PEPTIDASE_M14"/>
    <property type="match status" value="1"/>
</dbReference>
<keyword evidence="15" id="KW-0206">Cytoskeleton</keyword>
<evidence type="ECO:0000256" key="5">
    <source>
        <dbReference type="ARBA" id="ARBA00004555"/>
    </source>
</evidence>
<sequence length="544" mass="62752">MLYRAAQHYLASCEKTSVWLGELCAFRALTPAGYVKSFLERHHAVVLETLLQRRRAVRFYGRMMEENSREHLDTDNEAGGEDALVGNVNKLMVTPPGYTGPPKKGHIIFDACFESGNLGRVDYISEFEFDLFIRPDTCNPRFRVWFNFTVENVRETQRVIFNIVNFSKTKSLYRDGMSPVVKSTSRPKWQRLPAKNVYYYRCPDHRRNYVMSFAFCFDREDDVYQFAYCYPYTYSRLQHYLASLERRNLDYLQREQLGLSVQQRRLDLLTITNPAHLNQEREKRVVFLTARVHPGESPASFICHGVIDFLVSQHPIAQVLRDHVIFKIVPMLNPDGVYLGNYRCSLMGFDLNRHWQDPSPWAHPTLHAVKQLIVQMNQDPKVSLEFYIDVHAHSTMMNGFMYGNVFEEEEIGQRQAVFPRLLCQNAPDFSLSSTSFNRDVVKAGTGRRFLGGLLDDTSYCYTLEVSFYSYLTAGSTSPVPYTEDGYIRLGRNVARTFLDYYKLNNLIDESKPTGHINSPFDGTSTSHQGNKAGNGKVKGDRKPH</sequence>
<comment type="subunit">
    <text evidence="21">Interacts with MYLK.</text>
</comment>
<evidence type="ECO:0000256" key="23">
    <source>
        <dbReference type="ARBA" id="ARBA00079132"/>
    </source>
</evidence>
<evidence type="ECO:0000256" key="26">
    <source>
        <dbReference type="SAM" id="MobiDB-lite"/>
    </source>
</evidence>
<evidence type="ECO:0000256" key="14">
    <source>
        <dbReference type="ARBA" id="ARBA00023049"/>
    </source>
</evidence>
<dbReference type="SMART" id="SM00631">
    <property type="entry name" value="Zn_pept"/>
    <property type="match status" value="1"/>
</dbReference>
<dbReference type="FunFam" id="2.60.40.3120:FF:000003">
    <property type="entry name" value="cytosolic carboxypeptidase 6 isoform X2"/>
    <property type="match status" value="1"/>
</dbReference>
<evidence type="ECO:0000256" key="9">
    <source>
        <dbReference type="ARBA" id="ARBA00022670"/>
    </source>
</evidence>
<name>A0A8C1P6Q4_CYPCA</name>
<evidence type="ECO:0000256" key="16">
    <source>
        <dbReference type="ARBA" id="ARBA00023273"/>
    </source>
</evidence>
<evidence type="ECO:0000256" key="4">
    <source>
        <dbReference type="ARBA" id="ARBA00004514"/>
    </source>
</evidence>
<dbReference type="GO" id="GO:0006508">
    <property type="term" value="P:proteolysis"/>
    <property type="evidence" value="ECO:0007669"/>
    <property type="project" value="UniProtKB-KW"/>
</dbReference>
<accession>A0A8C1P6Q4</accession>
<dbReference type="GO" id="GO:0008270">
    <property type="term" value="F:zinc ion binding"/>
    <property type="evidence" value="ECO:0007669"/>
    <property type="project" value="InterPro"/>
</dbReference>
<comment type="subcellular location">
    <subcellularLocation>
        <location evidence="3">Cytoplasm</location>
        <location evidence="3">Cytoskeleton</location>
        <location evidence="3">Cilium basal body</location>
    </subcellularLocation>
    <subcellularLocation>
        <location evidence="2">Cytoplasm</location>
        <location evidence="2">Cytoskeleton</location>
        <location evidence="2">Microtubule organizing center</location>
        <location evidence="2">Centrosome</location>
        <location evidence="2">Centriole</location>
    </subcellularLocation>
    <subcellularLocation>
        <location evidence="4">Cytoplasm</location>
        <location evidence="4">Cytosol</location>
    </subcellularLocation>
    <subcellularLocation>
        <location evidence="5">Golgi apparatus</location>
    </subcellularLocation>
</comment>
<reference evidence="28" key="2">
    <citation type="submission" date="2025-09" db="UniProtKB">
        <authorList>
            <consortium name="Ensembl"/>
        </authorList>
    </citation>
    <scope>IDENTIFICATION</scope>
</reference>
<evidence type="ECO:0000256" key="10">
    <source>
        <dbReference type="ARBA" id="ARBA00022723"/>
    </source>
</evidence>
<evidence type="ECO:0000256" key="24">
    <source>
        <dbReference type="ARBA" id="ARBA00079230"/>
    </source>
</evidence>
<evidence type="ECO:0000256" key="21">
    <source>
        <dbReference type="ARBA" id="ARBA00063732"/>
    </source>
</evidence>
<evidence type="ECO:0000256" key="6">
    <source>
        <dbReference type="ARBA" id="ARBA00005988"/>
    </source>
</evidence>
<dbReference type="AlphaFoldDB" id="A0A8C1P6Q4"/>
<dbReference type="InterPro" id="IPR050821">
    <property type="entry name" value="Cytosolic_carboxypeptidase"/>
</dbReference>
<keyword evidence="14" id="KW-0482">Metalloprotease</keyword>
<evidence type="ECO:0000256" key="15">
    <source>
        <dbReference type="ARBA" id="ARBA00023212"/>
    </source>
</evidence>
<organism evidence="28 29">
    <name type="scientific">Cyprinus carpio</name>
    <name type="common">Common carp</name>
    <dbReference type="NCBI Taxonomy" id="7962"/>
    <lineage>
        <taxon>Eukaryota</taxon>
        <taxon>Metazoa</taxon>
        <taxon>Chordata</taxon>
        <taxon>Craniata</taxon>
        <taxon>Vertebrata</taxon>
        <taxon>Euteleostomi</taxon>
        <taxon>Actinopterygii</taxon>
        <taxon>Neopterygii</taxon>
        <taxon>Teleostei</taxon>
        <taxon>Ostariophysi</taxon>
        <taxon>Cypriniformes</taxon>
        <taxon>Cyprinidae</taxon>
        <taxon>Cyprininae</taxon>
        <taxon>Cyprinus</taxon>
    </lineage>
</organism>
<dbReference type="InterPro" id="IPR000834">
    <property type="entry name" value="Peptidase_M14"/>
</dbReference>
<evidence type="ECO:0000256" key="13">
    <source>
        <dbReference type="ARBA" id="ARBA00023034"/>
    </source>
</evidence>
<dbReference type="Pfam" id="PF00246">
    <property type="entry name" value="Peptidase_M14"/>
    <property type="match status" value="1"/>
</dbReference>
<dbReference type="CDD" id="cd06908">
    <property type="entry name" value="M14_AGBL4_like"/>
    <property type="match status" value="1"/>
</dbReference>
<evidence type="ECO:0000256" key="22">
    <source>
        <dbReference type="ARBA" id="ARBA00074680"/>
    </source>
</evidence>
<evidence type="ECO:0000259" key="27">
    <source>
        <dbReference type="PROSITE" id="PS52035"/>
    </source>
</evidence>
<keyword evidence="11" id="KW-0378">Hydrolase</keyword>
<evidence type="ECO:0000256" key="11">
    <source>
        <dbReference type="ARBA" id="ARBA00022801"/>
    </source>
</evidence>
<keyword evidence="10" id="KW-0479">Metal-binding</keyword>
<evidence type="ECO:0000256" key="1">
    <source>
        <dbReference type="ARBA" id="ARBA00001947"/>
    </source>
</evidence>
<dbReference type="PANTHER" id="PTHR12756:SF9">
    <property type="entry name" value="CYTOSOLIC CARBOXYPEPTIDASE 6"/>
    <property type="match status" value="1"/>
</dbReference>
<comment type="catalytic activity">
    <reaction evidence="19">
        <text>(L-glutamyl)(n+1)-gamma-L-glutamyl-L-glutamyl-[protein] + H2O = (L-glutamyl)(n)-gamma-L-glutamyl-L-glutamyl-[protein] + L-glutamate</text>
        <dbReference type="Rhea" id="RHEA:60004"/>
        <dbReference type="Rhea" id="RHEA-COMP:15519"/>
        <dbReference type="Rhea" id="RHEA-COMP:15675"/>
        <dbReference type="ChEBI" id="CHEBI:15377"/>
        <dbReference type="ChEBI" id="CHEBI:29985"/>
        <dbReference type="ChEBI" id="CHEBI:143623"/>
    </reaction>
    <physiologicalReaction direction="left-to-right" evidence="19">
        <dbReference type="Rhea" id="RHEA:60005"/>
    </physiologicalReaction>
</comment>
<keyword evidence="7" id="KW-0963">Cytoplasm</keyword>